<dbReference type="AlphaFoldDB" id="A0A7C9B036"/>
<reference evidence="1" key="1">
    <citation type="journal article" date="2013" name="J. Plant Res.">
        <title>Effect of fungi and light on seed germination of three Opuntia species from semiarid lands of central Mexico.</title>
        <authorList>
            <person name="Delgado-Sanchez P."/>
            <person name="Jimenez-Bremont J.F."/>
            <person name="Guerrero-Gonzalez Mde L."/>
            <person name="Flores J."/>
        </authorList>
    </citation>
    <scope>NUCLEOTIDE SEQUENCE</scope>
    <source>
        <tissue evidence="1">Cladode</tissue>
    </source>
</reference>
<name>A0A7C9B036_OPUST</name>
<proteinExistence type="predicted"/>
<evidence type="ECO:0000313" key="1">
    <source>
        <dbReference type="EMBL" id="MBA4679856.1"/>
    </source>
</evidence>
<reference evidence="1" key="2">
    <citation type="submission" date="2020-07" db="EMBL/GenBank/DDBJ databases">
        <authorList>
            <person name="Vera ALvarez R."/>
            <person name="Arias-Moreno D.M."/>
            <person name="Jimenez-Jacinto V."/>
            <person name="Jimenez-Bremont J.F."/>
            <person name="Swaminathan K."/>
            <person name="Moose S.P."/>
            <person name="Guerrero-Gonzalez M.L."/>
            <person name="Marino-Ramirez L."/>
            <person name="Landsman D."/>
            <person name="Rodriguez-Kessler M."/>
            <person name="Delgado-Sanchez P."/>
        </authorList>
    </citation>
    <scope>NUCLEOTIDE SEQUENCE</scope>
    <source>
        <tissue evidence="1">Cladode</tissue>
    </source>
</reference>
<sequence>MKKRENHFFSVCFYRDLGRRIKRRAIFSKHNEHEACESHHSDKTVGAAFSLAMPQLQHRHSKHLVAENSKPLRTYHPARCQVLESFYFVQCWASPSTRSGLP</sequence>
<accession>A0A7C9B036</accession>
<protein>
    <submittedName>
        <fullName evidence="1">Uncharacterized protein</fullName>
    </submittedName>
</protein>
<organism evidence="1">
    <name type="scientific">Opuntia streptacantha</name>
    <name type="common">Prickly pear cactus</name>
    <name type="synonym">Opuntia cardona</name>
    <dbReference type="NCBI Taxonomy" id="393608"/>
    <lineage>
        <taxon>Eukaryota</taxon>
        <taxon>Viridiplantae</taxon>
        <taxon>Streptophyta</taxon>
        <taxon>Embryophyta</taxon>
        <taxon>Tracheophyta</taxon>
        <taxon>Spermatophyta</taxon>
        <taxon>Magnoliopsida</taxon>
        <taxon>eudicotyledons</taxon>
        <taxon>Gunneridae</taxon>
        <taxon>Pentapetalae</taxon>
        <taxon>Caryophyllales</taxon>
        <taxon>Cactineae</taxon>
        <taxon>Cactaceae</taxon>
        <taxon>Opuntioideae</taxon>
        <taxon>Opuntia</taxon>
    </lineage>
</organism>
<dbReference type="EMBL" id="GISG01284868">
    <property type="protein sequence ID" value="MBA4679856.1"/>
    <property type="molecule type" value="Transcribed_RNA"/>
</dbReference>